<keyword evidence="3" id="KW-1185">Reference proteome</keyword>
<proteinExistence type="predicted"/>
<dbReference type="EMBL" id="JANPWB010000010">
    <property type="protein sequence ID" value="KAJ1135824.1"/>
    <property type="molecule type" value="Genomic_DNA"/>
</dbReference>
<dbReference type="Proteomes" id="UP001066276">
    <property type="component" value="Chromosome 6"/>
</dbReference>
<dbReference type="AlphaFoldDB" id="A0AAV7Q6C9"/>
<evidence type="ECO:0000313" key="3">
    <source>
        <dbReference type="Proteomes" id="UP001066276"/>
    </source>
</evidence>
<feature type="region of interest" description="Disordered" evidence="1">
    <location>
        <begin position="56"/>
        <end position="78"/>
    </location>
</feature>
<name>A0AAV7Q6C9_PLEWA</name>
<protein>
    <submittedName>
        <fullName evidence="2">Uncharacterized protein</fullName>
    </submittedName>
</protein>
<reference evidence="2" key="1">
    <citation type="journal article" date="2022" name="bioRxiv">
        <title>Sequencing and chromosome-scale assembly of the giantPleurodeles waltlgenome.</title>
        <authorList>
            <person name="Brown T."/>
            <person name="Elewa A."/>
            <person name="Iarovenko S."/>
            <person name="Subramanian E."/>
            <person name="Araus A.J."/>
            <person name="Petzold A."/>
            <person name="Susuki M."/>
            <person name="Suzuki K.-i.T."/>
            <person name="Hayashi T."/>
            <person name="Toyoda A."/>
            <person name="Oliveira C."/>
            <person name="Osipova E."/>
            <person name="Leigh N.D."/>
            <person name="Simon A."/>
            <person name="Yun M.H."/>
        </authorList>
    </citation>
    <scope>NUCLEOTIDE SEQUENCE</scope>
    <source>
        <strain evidence="2">20211129_DDA</strain>
        <tissue evidence="2">Liver</tissue>
    </source>
</reference>
<sequence length="78" mass="8542">MTPTAWRFVAAGGAQSRTHLSCRPVRDGKQARGLQRWVRCLLRGSSELNLSNAVGETRVSGAGKKARSSDYTAAWRTH</sequence>
<gene>
    <name evidence="2" type="ORF">NDU88_002254</name>
</gene>
<comment type="caution">
    <text evidence="2">The sequence shown here is derived from an EMBL/GenBank/DDBJ whole genome shotgun (WGS) entry which is preliminary data.</text>
</comment>
<accession>A0AAV7Q6C9</accession>
<evidence type="ECO:0000256" key="1">
    <source>
        <dbReference type="SAM" id="MobiDB-lite"/>
    </source>
</evidence>
<organism evidence="2 3">
    <name type="scientific">Pleurodeles waltl</name>
    <name type="common">Iberian ribbed newt</name>
    <dbReference type="NCBI Taxonomy" id="8319"/>
    <lineage>
        <taxon>Eukaryota</taxon>
        <taxon>Metazoa</taxon>
        <taxon>Chordata</taxon>
        <taxon>Craniata</taxon>
        <taxon>Vertebrata</taxon>
        <taxon>Euteleostomi</taxon>
        <taxon>Amphibia</taxon>
        <taxon>Batrachia</taxon>
        <taxon>Caudata</taxon>
        <taxon>Salamandroidea</taxon>
        <taxon>Salamandridae</taxon>
        <taxon>Pleurodelinae</taxon>
        <taxon>Pleurodeles</taxon>
    </lineage>
</organism>
<evidence type="ECO:0000313" key="2">
    <source>
        <dbReference type="EMBL" id="KAJ1135824.1"/>
    </source>
</evidence>